<evidence type="ECO:0000313" key="1">
    <source>
        <dbReference type="EMBL" id="URI06457.1"/>
    </source>
</evidence>
<accession>A0ABY4S0I6</accession>
<protein>
    <recommendedName>
        <fullName evidence="3">YkgJ family cysteine cluster protein</fullName>
    </recommendedName>
</protein>
<dbReference type="EMBL" id="CP097635">
    <property type="protein sequence ID" value="URI06457.1"/>
    <property type="molecule type" value="Genomic_DNA"/>
</dbReference>
<gene>
    <name evidence="1" type="ORF">MW290_11110</name>
</gene>
<dbReference type="RefSeq" id="WP_250194720.1">
    <property type="nucleotide sequence ID" value="NZ_CP097635.1"/>
</dbReference>
<sequence length="256" mass="27717">MNCRLCHRPLDALDRQRGLTLCRRAPCQGRNEAQRIETERRAMTEAGLAAVQRLHPDHGVQQAVWLLPYEATLVPTEPEEREALRQALLRRVQEAGLQPSAPDAAPALPLPAAADDAGARAGGTLCARCRGRCCTAGLDEDAFLHDGALQRWLREHPGQLPAEAVEAYMAALPAEHMQGSCLFHGAQGCALPRERRGDTCNSFGCMPYRTLMDAVQQQPPQGVLVLRAKGGRLQSAWVVSPEGGAQALPPSDCLPD</sequence>
<keyword evidence="2" id="KW-1185">Reference proteome</keyword>
<organism evidence="1 2">
    <name type="scientific">Aquincola tertiaricarbonis</name>
    <dbReference type="NCBI Taxonomy" id="391953"/>
    <lineage>
        <taxon>Bacteria</taxon>
        <taxon>Pseudomonadati</taxon>
        <taxon>Pseudomonadota</taxon>
        <taxon>Betaproteobacteria</taxon>
        <taxon>Burkholderiales</taxon>
        <taxon>Sphaerotilaceae</taxon>
        <taxon>Aquincola</taxon>
    </lineage>
</organism>
<reference evidence="1" key="1">
    <citation type="submission" date="2022-05" db="EMBL/GenBank/DDBJ databases">
        <title>An RpoN-dependent PEP-CTERM gene is involved in floc formation of an Aquincola tertiaricarbonis strain.</title>
        <authorList>
            <person name="Qiu D."/>
            <person name="Xia M."/>
        </authorList>
    </citation>
    <scope>NUCLEOTIDE SEQUENCE</scope>
    <source>
        <strain evidence="1">RN12</strain>
    </source>
</reference>
<dbReference type="Proteomes" id="UP001056201">
    <property type="component" value="Chromosome 1"/>
</dbReference>
<proteinExistence type="predicted"/>
<evidence type="ECO:0008006" key="3">
    <source>
        <dbReference type="Google" id="ProtNLM"/>
    </source>
</evidence>
<name>A0ABY4S0I6_AQUTE</name>
<evidence type="ECO:0000313" key="2">
    <source>
        <dbReference type="Proteomes" id="UP001056201"/>
    </source>
</evidence>